<dbReference type="RefSeq" id="WP_395120944.1">
    <property type="nucleotide sequence ID" value="NZ_CP170721.1"/>
</dbReference>
<dbReference type="Pfam" id="PF13439">
    <property type="entry name" value="Glyco_transf_4"/>
    <property type="match status" value="1"/>
</dbReference>
<dbReference type="EMBL" id="CP170721">
    <property type="protein sequence ID" value="XIA17938.1"/>
    <property type="molecule type" value="Genomic_DNA"/>
</dbReference>
<accession>A0AB74UT76</accession>
<dbReference type="AlphaFoldDB" id="A0AB74UT76"/>
<dbReference type="GO" id="GO:0016757">
    <property type="term" value="F:glycosyltransferase activity"/>
    <property type="evidence" value="ECO:0007669"/>
    <property type="project" value="UniProtKB-KW"/>
</dbReference>
<keyword evidence="3" id="KW-0328">Glycosyltransferase</keyword>
<dbReference type="EC" id="2.4.-.-" evidence="3"/>
<evidence type="ECO:0000259" key="2">
    <source>
        <dbReference type="Pfam" id="PF13439"/>
    </source>
</evidence>
<evidence type="ECO:0000313" key="3">
    <source>
        <dbReference type="EMBL" id="XIA17938.1"/>
    </source>
</evidence>
<sequence>MKFLLVGTNPEHTGAATHFVALAQALAEAGHEVGVVTAADGLIEQQLADTAVQLHRATFRNALDLRGFAAVLRAARQLRPHWLVGNFGKEYWPLIVIGRLLRIPVVLFRHRVPPMKRVSAWLLPRLAHRFFAVSRHARRAYLQRGVPPGLVQVLYNPVNMALCRHDPVQRSAILRSLDIFGDPVVLGYCGRMQRGKGIFTLFDAATAAMAQQPRLHCLWLGDGPDAQALRERAAAHPLGNRHHFPGWVNDIHPYYSAMSMLAFPSIAPETFGRVSVEAQAAGLPVLASDIGGIPETLQPGVTGVLLPPGDVEAWRAAIVAMCDPSRRQPMGVAAEAFVRERFSTGVIAARFVHLLTAASTSKAGSTGIPPHRPRGRWRLPG</sequence>
<dbReference type="CDD" id="cd03801">
    <property type="entry name" value="GT4_PimA-like"/>
    <property type="match status" value="1"/>
</dbReference>
<feature type="region of interest" description="Disordered" evidence="1">
    <location>
        <begin position="361"/>
        <end position="381"/>
    </location>
</feature>
<proteinExistence type="predicted"/>
<protein>
    <submittedName>
        <fullName evidence="3">Glycosyltransferase family 4 protein</fullName>
        <ecNumber evidence="3">2.4.-.-</ecNumber>
    </submittedName>
</protein>
<feature type="compositionally biased region" description="Basic residues" evidence="1">
    <location>
        <begin position="371"/>
        <end position="381"/>
    </location>
</feature>
<dbReference type="Gene3D" id="3.40.50.2000">
    <property type="entry name" value="Glycogen Phosphorylase B"/>
    <property type="match status" value="2"/>
</dbReference>
<organism evidence="3">
    <name type="scientific">Rhodanobacter sp. FW102-FHT14D07</name>
    <dbReference type="NCBI Taxonomy" id="3351462"/>
    <lineage>
        <taxon>Bacteria</taxon>
        <taxon>Pseudomonadati</taxon>
        <taxon>Pseudomonadota</taxon>
        <taxon>Gammaproteobacteria</taxon>
        <taxon>Lysobacterales</taxon>
        <taxon>Rhodanobacteraceae</taxon>
        <taxon>Rhodanobacter</taxon>
    </lineage>
</organism>
<reference evidence="3" key="1">
    <citation type="submission" date="2024-10" db="EMBL/GenBank/DDBJ databases">
        <authorList>
            <person name="Lesea H.P."/>
            <person name="Kuehl J.V."/>
            <person name="Chandonia J.-M."/>
        </authorList>
    </citation>
    <scope>NUCLEOTIDE SEQUENCE</scope>
    <source>
        <strain evidence="3">FW102-FHT14D07</strain>
    </source>
</reference>
<gene>
    <name evidence="3" type="ORF">ACFYG5_15425</name>
</gene>
<dbReference type="InterPro" id="IPR028098">
    <property type="entry name" value="Glyco_trans_4-like_N"/>
</dbReference>
<dbReference type="SUPFAM" id="SSF53756">
    <property type="entry name" value="UDP-Glycosyltransferase/glycogen phosphorylase"/>
    <property type="match status" value="1"/>
</dbReference>
<evidence type="ECO:0000256" key="1">
    <source>
        <dbReference type="SAM" id="MobiDB-lite"/>
    </source>
</evidence>
<feature type="domain" description="Glycosyltransferase subfamily 4-like N-terminal" evidence="2">
    <location>
        <begin position="14"/>
        <end position="160"/>
    </location>
</feature>
<keyword evidence="3" id="KW-0808">Transferase</keyword>
<name>A0AB74UT76_9GAMM</name>
<dbReference type="Pfam" id="PF13692">
    <property type="entry name" value="Glyco_trans_1_4"/>
    <property type="match status" value="1"/>
</dbReference>
<dbReference type="PANTHER" id="PTHR12526">
    <property type="entry name" value="GLYCOSYLTRANSFERASE"/>
    <property type="match status" value="1"/>
</dbReference>